<accession>A0A1I3N1V7</accession>
<dbReference type="InterPro" id="IPR017969">
    <property type="entry name" value="Heavy-metal-associated_CS"/>
</dbReference>
<dbReference type="AlphaFoldDB" id="A0A1I3N1V7"/>
<keyword evidence="1" id="KW-0479">Metal-binding</keyword>
<dbReference type="Gene3D" id="3.30.70.100">
    <property type="match status" value="1"/>
</dbReference>
<dbReference type="PROSITE" id="PS01047">
    <property type="entry name" value="HMA_1"/>
    <property type="match status" value="1"/>
</dbReference>
<dbReference type="EMBL" id="FORI01000011">
    <property type="protein sequence ID" value="SFJ02985.1"/>
    <property type="molecule type" value="Genomic_DNA"/>
</dbReference>
<dbReference type="RefSeq" id="WP_074933361.1">
    <property type="nucleotide sequence ID" value="NZ_FORI01000011.1"/>
</dbReference>
<proteinExistence type="predicted"/>
<dbReference type="InterPro" id="IPR006121">
    <property type="entry name" value="HMA_dom"/>
</dbReference>
<evidence type="ECO:0000256" key="1">
    <source>
        <dbReference type="ARBA" id="ARBA00022723"/>
    </source>
</evidence>
<dbReference type="OrthoDB" id="9813965at2"/>
<evidence type="ECO:0000313" key="4">
    <source>
        <dbReference type="Proteomes" id="UP000182737"/>
    </source>
</evidence>
<sequence>MGTIFTTVFLLVIIIFAVKSVIHRIRHGSACCGERDAPEKKIQPADKNKSHYPYKYILTVDGMHCSNCTRRVENTLNSIEGLWATASLEKKSVTVLSKTELEAADLENEVREAGYTVLAVTSN</sequence>
<reference evidence="4" key="1">
    <citation type="submission" date="2016-10" db="EMBL/GenBank/DDBJ databases">
        <authorList>
            <person name="Varghese N."/>
            <person name="Submissions S."/>
        </authorList>
    </citation>
    <scope>NUCLEOTIDE SEQUENCE [LARGE SCALE GENOMIC DNA]</scope>
    <source>
        <strain evidence="4">XBD1002</strain>
    </source>
</reference>
<dbReference type="Pfam" id="PF00403">
    <property type="entry name" value="HMA"/>
    <property type="match status" value="1"/>
</dbReference>
<keyword evidence="4" id="KW-1185">Reference proteome</keyword>
<dbReference type="SUPFAM" id="SSF55008">
    <property type="entry name" value="HMA, heavy metal-associated domain"/>
    <property type="match status" value="1"/>
</dbReference>
<dbReference type="CDD" id="cd00371">
    <property type="entry name" value="HMA"/>
    <property type="match status" value="1"/>
</dbReference>
<dbReference type="PROSITE" id="PS50846">
    <property type="entry name" value="HMA_2"/>
    <property type="match status" value="1"/>
</dbReference>
<gene>
    <name evidence="3" type="ORF">SAMN04487775_111100</name>
</gene>
<protein>
    <submittedName>
        <fullName evidence="3">Copper chaperone CopZ</fullName>
    </submittedName>
</protein>
<dbReference type="GO" id="GO:0046872">
    <property type="term" value="F:metal ion binding"/>
    <property type="evidence" value="ECO:0007669"/>
    <property type="project" value="UniProtKB-KW"/>
</dbReference>
<evidence type="ECO:0000313" key="3">
    <source>
        <dbReference type="EMBL" id="SFJ02985.1"/>
    </source>
</evidence>
<dbReference type="Proteomes" id="UP000182737">
    <property type="component" value="Unassembled WGS sequence"/>
</dbReference>
<dbReference type="InterPro" id="IPR036163">
    <property type="entry name" value="HMA_dom_sf"/>
</dbReference>
<organism evidence="3 4">
    <name type="scientific">Treponema bryantii</name>
    <dbReference type="NCBI Taxonomy" id="163"/>
    <lineage>
        <taxon>Bacteria</taxon>
        <taxon>Pseudomonadati</taxon>
        <taxon>Spirochaetota</taxon>
        <taxon>Spirochaetia</taxon>
        <taxon>Spirochaetales</taxon>
        <taxon>Treponemataceae</taxon>
        <taxon>Treponema</taxon>
    </lineage>
</organism>
<name>A0A1I3N1V7_9SPIR</name>
<evidence type="ECO:0000259" key="2">
    <source>
        <dbReference type="PROSITE" id="PS50846"/>
    </source>
</evidence>
<feature type="domain" description="HMA" evidence="2">
    <location>
        <begin position="54"/>
        <end position="118"/>
    </location>
</feature>